<keyword evidence="1" id="KW-0472">Membrane</keyword>
<reference evidence="3 4" key="1">
    <citation type="submission" date="2024-04" db="EMBL/GenBank/DDBJ databases">
        <authorList>
            <person name="Fracassetti M."/>
        </authorList>
    </citation>
    <scope>NUCLEOTIDE SEQUENCE [LARGE SCALE GENOMIC DNA]</scope>
</reference>
<feature type="transmembrane region" description="Helical" evidence="1">
    <location>
        <begin position="16"/>
        <end position="37"/>
    </location>
</feature>
<sequence>MSDDNKGNPPRRRTSVLLNPIQLFCLLVAVLLAGTGLVPLEHVGFVLFSAIYMYFLSRFSFPAGNTPTESVFDRNNKILANYVLTGGVVGLFLPVAYILHALLLLLPDGGHEAVRAAAPHLFLLSSQVFMEGVSFAGGFSIPVRAFIPVFYNSRRIFSIWGWIQFEFAKVEGLVIVGRMLAAANLGFWVYNLFGFLLPVYLPRAFRKYYCSSSA</sequence>
<gene>
    <name evidence="3" type="ORF">LTRI10_LOCUS44749</name>
</gene>
<keyword evidence="4" id="KW-1185">Reference proteome</keyword>
<evidence type="ECO:0000313" key="3">
    <source>
        <dbReference type="EMBL" id="CAL1404935.1"/>
    </source>
</evidence>
<dbReference type="EMBL" id="OZ034821">
    <property type="protein sequence ID" value="CAL1404935.1"/>
    <property type="molecule type" value="Genomic_DNA"/>
</dbReference>
<protein>
    <recommendedName>
        <fullName evidence="2">DUF7733 domain-containing protein</fullName>
    </recommendedName>
</protein>
<accession>A0AAV2G591</accession>
<feature type="transmembrane region" description="Helical" evidence="1">
    <location>
        <begin position="43"/>
        <end position="61"/>
    </location>
</feature>
<organism evidence="3 4">
    <name type="scientific">Linum trigynum</name>
    <dbReference type="NCBI Taxonomy" id="586398"/>
    <lineage>
        <taxon>Eukaryota</taxon>
        <taxon>Viridiplantae</taxon>
        <taxon>Streptophyta</taxon>
        <taxon>Embryophyta</taxon>
        <taxon>Tracheophyta</taxon>
        <taxon>Spermatophyta</taxon>
        <taxon>Magnoliopsida</taxon>
        <taxon>eudicotyledons</taxon>
        <taxon>Gunneridae</taxon>
        <taxon>Pentapetalae</taxon>
        <taxon>rosids</taxon>
        <taxon>fabids</taxon>
        <taxon>Malpighiales</taxon>
        <taxon>Linaceae</taxon>
        <taxon>Linum</taxon>
    </lineage>
</organism>
<evidence type="ECO:0000259" key="2">
    <source>
        <dbReference type="Pfam" id="PF24867"/>
    </source>
</evidence>
<dbReference type="Proteomes" id="UP001497516">
    <property type="component" value="Chromosome 8"/>
</dbReference>
<name>A0AAV2G591_9ROSI</name>
<dbReference type="Pfam" id="PF24867">
    <property type="entry name" value="DUF7733"/>
    <property type="match status" value="1"/>
</dbReference>
<dbReference type="PANTHER" id="PTHR33829">
    <property type="entry name" value="OSJNBA0044M19.10 PROTEIN"/>
    <property type="match status" value="1"/>
</dbReference>
<dbReference type="PANTHER" id="PTHR33829:SF1">
    <property type="entry name" value="TRANSMEMBRANE PROTEIN"/>
    <property type="match status" value="1"/>
</dbReference>
<evidence type="ECO:0000256" key="1">
    <source>
        <dbReference type="SAM" id="Phobius"/>
    </source>
</evidence>
<feature type="transmembrane region" description="Helical" evidence="1">
    <location>
        <begin position="187"/>
        <end position="205"/>
    </location>
</feature>
<feature type="domain" description="DUF7733" evidence="2">
    <location>
        <begin position="22"/>
        <end position="209"/>
    </location>
</feature>
<proteinExistence type="predicted"/>
<dbReference type="InterPro" id="IPR056635">
    <property type="entry name" value="DUF7733"/>
</dbReference>
<keyword evidence="1" id="KW-0812">Transmembrane</keyword>
<evidence type="ECO:0000313" key="4">
    <source>
        <dbReference type="Proteomes" id="UP001497516"/>
    </source>
</evidence>
<dbReference type="AlphaFoldDB" id="A0AAV2G591"/>
<feature type="transmembrane region" description="Helical" evidence="1">
    <location>
        <begin position="82"/>
        <end position="106"/>
    </location>
</feature>
<keyword evidence="1" id="KW-1133">Transmembrane helix</keyword>